<feature type="domain" description="HTH cro/C1-type" evidence="1">
    <location>
        <begin position="2"/>
        <end position="56"/>
    </location>
</feature>
<evidence type="ECO:0000313" key="2">
    <source>
        <dbReference type="EMBL" id="TWE17103.1"/>
    </source>
</evidence>
<protein>
    <submittedName>
        <fullName evidence="2">Helix-turn-helix protein</fullName>
    </submittedName>
</protein>
<dbReference type="PROSITE" id="PS50943">
    <property type="entry name" value="HTH_CROC1"/>
    <property type="match status" value="1"/>
</dbReference>
<dbReference type="Proteomes" id="UP000318416">
    <property type="component" value="Unassembled WGS sequence"/>
</dbReference>
<dbReference type="SUPFAM" id="SSF47413">
    <property type="entry name" value="lambda repressor-like DNA-binding domains"/>
    <property type="match status" value="1"/>
</dbReference>
<dbReference type="InterPro" id="IPR001387">
    <property type="entry name" value="Cro/C1-type_HTH"/>
</dbReference>
<keyword evidence="3" id="KW-1185">Reference proteome</keyword>
<sequence length="435" mass="44962">MIRGARAAARMTQAQLGELCGYSSSAISRVEGGRLRLAPETLLRVAEVLRIAPEELGVASHPVGRPVLRGAAGAQGPAARVAGTVMVGQEDAVRRRELLAGVVGVGAALVASPASAVPVQAAVPADPVAPLERALFQPLSAEPVPPGQLSGTLAAARADFSAARYRALGEALPGLLAAAEASRDAASGLAREQAQMAVARGYVLATELAVKQHSDVAWATADRALTAARASGDPVVIGEAARVLAITMRRAGRAGAAVDLLRDTASALGEQRGRAPRAVEATLLMTAAYTAACNGRRGDALDLMRGAQDAVEQVPADGPGSVLFTVDATAAQADLYWIGVHNALGTPDEAVRYAARIDPALLPTAERRARLGTDAARMWHQLGDHRRTFAALRLVEHAAPEEVRRPALRAMTAGLLYGPVALPGLKEFAQRTGVA</sequence>
<organism evidence="2 3">
    <name type="scientific">Kitasatospora atroaurantiaca</name>
    <dbReference type="NCBI Taxonomy" id="285545"/>
    <lineage>
        <taxon>Bacteria</taxon>
        <taxon>Bacillati</taxon>
        <taxon>Actinomycetota</taxon>
        <taxon>Actinomycetes</taxon>
        <taxon>Kitasatosporales</taxon>
        <taxon>Streptomycetaceae</taxon>
        <taxon>Kitasatospora</taxon>
    </lineage>
</organism>
<comment type="caution">
    <text evidence="2">The sequence shown here is derived from an EMBL/GenBank/DDBJ whole genome shotgun (WGS) entry which is preliminary data.</text>
</comment>
<name>A0A561ENA5_9ACTN</name>
<evidence type="ECO:0000313" key="3">
    <source>
        <dbReference type="Proteomes" id="UP000318416"/>
    </source>
</evidence>
<dbReference type="Pfam" id="PF13560">
    <property type="entry name" value="HTH_31"/>
    <property type="match status" value="1"/>
</dbReference>
<accession>A0A561ENA5</accession>
<proteinExistence type="predicted"/>
<dbReference type="AlphaFoldDB" id="A0A561ENA5"/>
<dbReference type="Gene3D" id="1.10.260.40">
    <property type="entry name" value="lambda repressor-like DNA-binding domains"/>
    <property type="match status" value="1"/>
</dbReference>
<evidence type="ECO:0000259" key="1">
    <source>
        <dbReference type="PROSITE" id="PS50943"/>
    </source>
</evidence>
<dbReference type="InterPro" id="IPR010982">
    <property type="entry name" value="Lambda_DNA-bd_dom_sf"/>
</dbReference>
<dbReference type="SMART" id="SM00530">
    <property type="entry name" value="HTH_XRE"/>
    <property type="match status" value="1"/>
</dbReference>
<dbReference type="CDD" id="cd00093">
    <property type="entry name" value="HTH_XRE"/>
    <property type="match status" value="1"/>
</dbReference>
<reference evidence="2 3" key="1">
    <citation type="submission" date="2019-06" db="EMBL/GenBank/DDBJ databases">
        <title>Sequencing the genomes of 1000 actinobacteria strains.</title>
        <authorList>
            <person name="Klenk H.-P."/>
        </authorList>
    </citation>
    <scope>NUCLEOTIDE SEQUENCE [LARGE SCALE GENOMIC DNA]</scope>
    <source>
        <strain evidence="2 3">DSM 41649</strain>
    </source>
</reference>
<dbReference type="GO" id="GO:0003677">
    <property type="term" value="F:DNA binding"/>
    <property type="evidence" value="ECO:0007669"/>
    <property type="project" value="InterPro"/>
</dbReference>
<dbReference type="EMBL" id="VIVR01000001">
    <property type="protein sequence ID" value="TWE17103.1"/>
    <property type="molecule type" value="Genomic_DNA"/>
</dbReference>
<gene>
    <name evidence="2" type="ORF">FB465_2108</name>
</gene>